<protein>
    <submittedName>
        <fullName evidence="1">Uncharacterized protein</fullName>
    </submittedName>
</protein>
<dbReference type="Proteomes" id="UP000242444">
    <property type="component" value="Unassembled WGS sequence"/>
</dbReference>
<sequence length="332" mass="35494">MARSKGLFTIGAALWSSRRILNTAPDGRQAAALAERLRPGLLTVVSARPLFPQDLGSEVVFALADDPDAVVRLRMDRSAAVSEEERAVALTEAIELGRLRATGLRALLSTFDGAGVPVVGLRPGHRDPWIALRLTDETVTAELSRIAGLVLDWRRERERLGVPVGPWSASVRIVDPAAAANCPVTDPALPTELRLTDDAVLAALRAHRTVVASFPPHREGTVPVPSDVHLSRPDEDARVFRERVSGAVARWLRTAVPGAAPEEPGAIWRLAPGRAGLLTGHVLFADGPAPKGTPGRADHAVTVTADLDGATVGDFRVLRNVRDERGRLRLPG</sequence>
<reference evidence="1 2" key="1">
    <citation type="submission" date="2017-07" db="EMBL/GenBank/DDBJ databases">
        <title>Amycolatopsis antarcticus sp. nov., isolated from the surface of an Antarcticus brown macroalga.</title>
        <authorList>
            <person name="Wang J."/>
            <person name="Leiva S."/>
            <person name="Huang J."/>
            <person name="Huang Y."/>
        </authorList>
    </citation>
    <scope>NUCLEOTIDE SEQUENCE [LARGE SCALE GENOMIC DNA]</scope>
    <source>
        <strain evidence="1 2">AU-G6</strain>
    </source>
</reference>
<proteinExistence type="predicted"/>
<dbReference type="RefSeq" id="WP_094863649.1">
    <property type="nucleotide sequence ID" value="NZ_NKYE01000009.1"/>
</dbReference>
<evidence type="ECO:0000313" key="2">
    <source>
        <dbReference type="Proteomes" id="UP000242444"/>
    </source>
</evidence>
<name>A0A263D1X3_9PSEU</name>
<comment type="caution">
    <text evidence="1">The sequence shown here is derived from an EMBL/GenBank/DDBJ whole genome shotgun (WGS) entry which is preliminary data.</text>
</comment>
<dbReference type="AlphaFoldDB" id="A0A263D1X3"/>
<dbReference type="OrthoDB" id="9762834at2"/>
<dbReference type="EMBL" id="NKYE01000009">
    <property type="protein sequence ID" value="OZM72078.1"/>
    <property type="molecule type" value="Genomic_DNA"/>
</dbReference>
<accession>A0A263D1X3</accession>
<keyword evidence="2" id="KW-1185">Reference proteome</keyword>
<organism evidence="1 2">
    <name type="scientific">Amycolatopsis antarctica</name>
    <dbReference type="NCBI Taxonomy" id="1854586"/>
    <lineage>
        <taxon>Bacteria</taxon>
        <taxon>Bacillati</taxon>
        <taxon>Actinomycetota</taxon>
        <taxon>Actinomycetes</taxon>
        <taxon>Pseudonocardiales</taxon>
        <taxon>Pseudonocardiaceae</taxon>
        <taxon>Amycolatopsis</taxon>
    </lineage>
</organism>
<evidence type="ECO:0000313" key="1">
    <source>
        <dbReference type="EMBL" id="OZM72078.1"/>
    </source>
</evidence>
<gene>
    <name evidence="1" type="ORF">CFN78_16160</name>
</gene>
<dbReference type="InParanoid" id="A0A263D1X3"/>